<dbReference type="GO" id="GO:0009691">
    <property type="term" value="P:cytokinin biosynthetic process"/>
    <property type="evidence" value="ECO:0007669"/>
    <property type="project" value="UniProtKB-KW"/>
</dbReference>
<dbReference type="GO" id="GO:0052381">
    <property type="term" value="F:tRNA dimethylallyltransferase activity"/>
    <property type="evidence" value="ECO:0007669"/>
    <property type="project" value="TreeGrafter"/>
</dbReference>
<keyword evidence="6" id="KW-0203">Cytokinin biosynthesis</keyword>
<keyword evidence="5" id="KW-0808">Transferase</keyword>
<comment type="similarity">
    <text evidence="2">Belongs to the IPP transferase family.</text>
</comment>
<dbReference type="InterPro" id="IPR027417">
    <property type="entry name" value="P-loop_NTPase"/>
</dbReference>
<dbReference type="GO" id="GO:0009507">
    <property type="term" value="C:chloroplast"/>
    <property type="evidence" value="ECO:0007669"/>
    <property type="project" value="UniProtKB-SubCell"/>
</dbReference>
<dbReference type="PANTHER" id="PTHR11088:SF74">
    <property type="entry name" value="ADENYLATE ISOPENTENYLTRANSFERASE 5, CHLOROPLASTIC"/>
    <property type="match status" value="1"/>
</dbReference>
<sequence length="333" mass="36678">MRLSFSASCKQKQLLVNFPGLNDMDPFITRRRKDKVVVVAGATGTGKSRLSIDLATRFPAEVVNSDKMQVYKGLDIVTNKVTEEECCGVPHHLLGIVDPNVDFTAADFRHHASLAVESIVRRGRLPIIAGGSNSYIKTLVKDDIDFQSKYECCFLWVDVSLPILQSFVSDRVDRMVEAGLVDEVRKLFNPKADYTSGIRRAIGVPEMDPFLRAELSSTANEETRAMILEAAIHEIKANTCKLARYQLQNILSLQNQFQCSMYRLDATEVFLKHGNQADEAWENLVAGPSTMIIGEFLYEDDFMAMAATPASPSVITAASVLGTATPAVAAATH</sequence>
<dbReference type="Gene3D" id="3.40.50.300">
    <property type="entry name" value="P-loop containing nucleotide triphosphate hydrolases"/>
    <property type="match status" value="1"/>
</dbReference>
<comment type="function">
    <text evidence="12">Involved in cytokinin biosynthesis. Catalyzes the transfer of an isopentenyl group from dimethylallyl diphosphate (DMAPP) to ATP and ADP.</text>
</comment>
<evidence type="ECO:0000313" key="14">
    <source>
        <dbReference type="EMBL" id="MPA31227.1"/>
    </source>
</evidence>
<dbReference type="InterPro" id="IPR039657">
    <property type="entry name" value="Dimethylallyltransferase"/>
</dbReference>
<evidence type="ECO:0000256" key="6">
    <source>
        <dbReference type="ARBA" id="ARBA00022712"/>
    </source>
</evidence>
<accession>A0A5B6YHH9</accession>
<dbReference type="GO" id="GO:0052622">
    <property type="term" value="F:ATP/ADP dimethylallyltransferase activity"/>
    <property type="evidence" value="ECO:0007669"/>
    <property type="project" value="UniProtKB-EC"/>
</dbReference>
<protein>
    <recommendedName>
        <fullName evidence="13">adenylate dimethylallyltransferase (ADP/ATP-dependent)</fullName>
        <ecNumber evidence="13">2.5.1.112</ecNumber>
    </recommendedName>
</protein>
<evidence type="ECO:0000256" key="4">
    <source>
        <dbReference type="ARBA" id="ARBA00022640"/>
    </source>
</evidence>
<keyword evidence="3" id="KW-0150">Chloroplast</keyword>
<keyword evidence="9" id="KW-0809">Transit peptide</keyword>
<evidence type="ECO:0000256" key="7">
    <source>
        <dbReference type="ARBA" id="ARBA00022741"/>
    </source>
</evidence>
<dbReference type="GO" id="GO:0005739">
    <property type="term" value="C:mitochondrion"/>
    <property type="evidence" value="ECO:0007669"/>
    <property type="project" value="TreeGrafter"/>
</dbReference>
<dbReference type="Gene3D" id="1.10.287.890">
    <property type="entry name" value="Crystal structure of tRNA isopentenylpyrophosphate transferase (bh2366) domain"/>
    <property type="match status" value="1"/>
</dbReference>
<evidence type="ECO:0000256" key="12">
    <source>
        <dbReference type="ARBA" id="ARBA00055191"/>
    </source>
</evidence>
<dbReference type="PANTHER" id="PTHR11088">
    <property type="entry name" value="TRNA DIMETHYLALLYLTRANSFERASE"/>
    <property type="match status" value="1"/>
</dbReference>
<reference evidence="14" key="1">
    <citation type="submission" date="2019-08" db="EMBL/GenBank/DDBJ databases">
        <title>Reference gene set and small RNA set construction with multiple tissues from Davidia involucrata Baill.</title>
        <authorList>
            <person name="Yang H."/>
            <person name="Zhou C."/>
            <person name="Li G."/>
            <person name="Wang J."/>
            <person name="Gao P."/>
            <person name="Wang M."/>
            <person name="Wang R."/>
            <person name="Zhao Y."/>
        </authorList>
    </citation>
    <scope>NUCLEOTIDE SEQUENCE</scope>
    <source>
        <tissue evidence="14">Mixed with DoveR01_LX</tissue>
    </source>
</reference>
<dbReference type="GO" id="GO:0005524">
    <property type="term" value="F:ATP binding"/>
    <property type="evidence" value="ECO:0007669"/>
    <property type="project" value="UniProtKB-KW"/>
</dbReference>
<evidence type="ECO:0000256" key="9">
    <source>
        <dbReference type="ARBA" id="ARBA00022946"/>
    </source>
</evidence>
<dbReference type="GO" id="GO:0009824">
    <property type="term" value="F:AMP dimethylallyltransferase activity"/>
    <property type="evidence" value="ECO:0007669"/>
    <property type="project" value="UniProtKB-ARBA"/>
</dbReference>
<dbReference type="EC" id="2.5.1.112" evidence="13"/>
<comment type="catalytic activity">
    <reaction evidence="11">
        <text>dimethylallyl diphosphate + ADP = N(6)-(dimethylallyl)adenosine 5'-diphosphate + diphosphate</text>
        <dbReference type="Rhea" id="RHEA:36327"/>
        <dbReference type="ChEBI" id="CHEBI:33019"/>
        <dbReference type="ChEBI" id="CHEBI:57623"/>
        <dbReference type="ChEBI" id="CHEBI:73533"/>
        <dbReference type="ChEBI" id="CHEBI:456216"/>
        <dbReference type="EC" id="2.5.1.112"/>
    </reaction>
</comment>
<dbReference type="FunFam" id="1.10.287.890:FF:000002">
    <property type="entry name" value="Adenylate isopentenyltransferase 5, chloroplastic"/>
    <property type="match status" value="1"/>
</dbReference>
<evidence type="ECO:0000256" key="3">
    <source>
        <dbReference type="ARBA" id="ARBA00022528"/>
    </source>
</evidence>
<comment type="subcellular location">
    <subcellularLocation>
        <location evidence="1">Plastid</location>
        <location evidence="1">Chloroplast</location>
    </subcellularLocation>
</comment>
<comment type="catalytic activity">
    <reaction evidence="10">
        <text>dimethylallyl diphosphate + ATP = N(6)-(dimethylallyl)adenosine 5'-triphosphate + diphosphate</text>
        <dbReference type="Rhea" id="RHEA:36331"/>
        <dbReference type="ChEBI" id="CHEBI:30616"/>
        <dbReference type="ChEBI" id="CHEBI:33019"/>
        <dbReference type="ChEBI" id="CHEBI:57623"/>
        <dbReference type="ChEBI" id="CHEBI:73532"/>
        <dbReference type="EC" id="2.5.1.112"/>
    </reaction>
</comment>
<gene>
    <name evidence="14" type="ORF">Din_000668</name>
</gene>
<evidence type="ECO:0000256" key="8">
    <source>
        <dbReference type="ARBA" id="ARBA00022840"/>
    </source>
</evidence>
<name>A0A5B6YHH9_DAVIN</name>
<dbReference type="SUPFAM" id="SSF52540">
    <property type="entry name" value="P-loop containing nucleoside triphosphate hydrolases"/>
    <property type="match status" value="1"/>
</dbReference>
<dbReference type="EMBL" id="GHES01000668">
    <property type="protein sequence ID" value="MPA31227.1"/>
    <property type="molecule type" value="Transcribed_RNA"/>
</dbReference>
<evidence type="ECO:0000256" key="1">
    <source>
        <dbReference type="ARBA" id="ARBA00004229"/>
    </source>
</evidence>
<evidence type="ECO:0000256" key="13">
    <source>
        <dbReference type="ARBA" id="ARBA00066838"/>
    </source>
</evidence>
<keyword evidence="7" id="KW-0547">Nucleotide-binding</keyword>
<keyword evidence="8" id="KW-0067">ATP-binding</keyword>
<dbReference type="AlphaFoldDB" id="A0A5B6YHH9"/>
<evidence type="ECO:0000256" key="11">
    <source>
        <dbReference type="ARBA" id="ARBA00052386"/>
    </source>
</evidence>
<keyword evidence="4" id="KW-0934">Plastid</keyword>
<evidence type="ECO:0000256" key="2">
    <source>
        <dbReference type="ARBA" id="ARBA00005842"/>
    </source>
</evidence>
<dbReference type="Pfam" id="PF01715">
    <property type="entry name" value="IPPT"/>
    <property type="match status" value="2"/>
</dbReference>
<organism evidence="14">
    <name type="scientific">Davidia involucrata</name>
    <name type="common">Dove tree</name>
    <dbReference type="NCBI Taxonomy" id="16924"/>
    <lineage>
        <taxon>Eukaryota</taxon>
        <taxon>Viridiplantae</taxon>
        <taxon>Streptophyta</taxon>
        <taxon>Embryophyta</taxon>
        <taxon>Tracheophyta</taxon>
        <taxon>Spermatophyta</taxon>
        <taxon>Magnoliopsida</taxon>
        <taxon>eudicotyledons</taxon>
        <taxon>Gunneridae</taxon>
        <taxon>Pentapetalae</taxon>
        <taxon>asterids</taxon>
        <taxon>Cornales</taxon>
        <taxon>Nyssaceae</taxon>
        <taxon>Davidia</taxon>
    </lineage>
</organism>
<evidence type="ECO:0000256" key="5">
    <source>
        <dbReference type="ARBA" id="ARBA00022679"/>
    </source>
</evidence>
<proteinExistence type="inferred from homology"/>
<evidence type="ECO:0000256" key="10">
    <source>
        <dbReference type="ARBA" id="ARBA00051744"/>
    </source>
</evidence>
<dbReference type="FunFam" id="3.40.50.300:FF:000816">
    <property type="entry name" value="Adenylate isopentenyltransferase 5, chloroplastic"/>
    <property type="match status" value="1"/>
</dbReference>
<dbReference type="GO" id="GO:0006400">
    <property type="term" value="P:tRNA modification"/>
    <property type="evidence" value="ECO:0007669"/>
    <property type="project" value="TreeGrafter"/>
</dbReference>